<reference evidence="9" key="1">
    <citation type="submission" date="2020-08" db="EMBL/GenBank/DDBJ databases">
        <title>Taxonomic study for Lactobacillus species isolated from hardwood bark.</title>
        <authorList>
            <person name="Tohno M."/>
            <person name="Tanizawa Y."/>
        </authorList>
    </citation>
    <scope>NUCLEOTIDE SEQUENCE</scope>
    <source>
        <strain evidence="9">B40</strain>
    </source>
</reference>
<feature type="transmembrane region" description="Helical" evidence="7">
    <location>
        <begin position="245"/>
        <end position="264"/>
    </location>
</feature>
<keyword evidence="6 7" id="KW-0472">Membrane</keyword>
<dbReference type="InterPro" id="IPR020846">
    <property type="entry name" value="MFS_dom"/>
</dbReference>
<feature type="transmembrane region" description="Helical" evidence="7">
    <location>
        <begin position="271"/>
        <end position="291"/>
    </location>
</feature>
<feature type="transmembrane region" description="Helical" evidence="7">
    <location>
        <begin position="334"/>
        <end position="354"/>
    </location>
</feature>
<keyword evidence="10" id="KW-1185">Reference proteome</keyword>
<evidence type="ECO:0000256" key="6">
    <source>
        <dbReference type="ARBA" id="ARBA00023136"/>
    </source>
</evidence>
<comment type="caution">
    <text evidence="9">The sequence shown here is derived from an EMBL/GenBank/DDBJ whole genome shotgun (WGS) entry which is preliminary data.</text>
</comment>
<feature type="transmembrane region" description="Helical" evidence="7">
    <location>
        <begin position="159"/>
        <end position="178"/>
    </location>
</feature>
<feature type="transmembrane region" description="Helical" evidence="7">
    <location>
        <begin position="73"/>
        <end position="91"/>
    </location>
</feature>
<evidence type="ECO:0000256" key="1">
    <source>
        <dbReference type="ARBA" id="ARBA00004651"/>
    </source>
</evidence>
<gene>
    <name evidence="9" type="ORF">LCB40_13440</name>
</gene>
<dbReference type="Gene3D" id="1.20.1250.20">
    <property type="entry name" value="MFS general substrate transporter like domains"/>
    <property type="match status" value="2"/>
</dbReference>
<comment type="similarity">
    <text evidence="2">Belongs to the major facilitator superfamily.</text>
</comment>
<feature type="transmembrane region" description="Helical" evidence="7">
    <location>
        <begin position="12"/>
        <end position="31"/>
    </location>
</feature>
<feature type="domain" description="Major facilitator superfamily (MFS) profile" evidence="8">
    <location>
        <begin position="8"/>
        <end position="383"/>
    </location>
</feature>
<keyword evidence="5 7" id="KW-1133">Transmembrane helix</keyword>
<dbReference type="GO" id="GO:0005886">
    <property type="term" value="C:plasma membrane"/>
    <property type="evidence" value="ECO:0007669"/>
    <property type="project" value="UniProtKB-SubCell"/>
</dbReference>
<evidence type="ECO:0000256" key="3">
    <source>
        <dbReference type="ARBA" id="ARBA00022448"/>
    </source>
</evidence>
<organism evidence="9 10">
    <name type="scientific">Lactobacillus corticis</name>
    <dbReference type="NCBI Taxonomy" id="2201249"/>
    <lineage>
        <taxon>Bacteria</taxon>
        <taxon>Bacillati</taxon>
        <taxon>Bacillota</taxon>
        <taxon>Bacilli</taxon>
        <taxon>Lactobacillales</taxon>
        <taxon>Lactobacillaceae</taxon>
        <taxon>Lactobacillus</taxon>
    </lineage>
</organism>
<comment type="subcellular location">
    <subcellularLocation>
        <location evidence="1">Cell membrane</location>
        <topology evidence="1">Multi-pass membrane protein</topology>
    </subcellularLocation>
</comment>
<dbReference type="PANTHER" id="PTHR23514:SF3">
    <property type="entry name" value="BYPASS OF STOP CODON PROTEIN 6"/>
    <property type="match status" value="1"/>
</dbReference>
<evidence type="ECO:0000313" key="9">
    <source>
        <dbReference type="EMBL" id="GFZ27464.1"/>
    </source>
</evidence>
<dbReference type="EMBL" id="BMAY01000011">
    <property type="protein sequence ID" value="GFZ27464.1"/>
    <property type="molecule type" value="Genomic_DNA"/>
</dbReference>
<dbReference type="Pfam" id="PF07690">
    <property type="entry name" value="MFS_1"/>
    <property type="match status" value="1"/>
</dbReference>
<dbReference type="RefSeq" id="WP_212781152.1">
    <property type="nucleotide sequence ID" value="NZ_BMAY01000011.1"/>
</dbReference>
<evidence type="ECO:0000313" key="10">
    <source>
        <dbReference type="Proteomes" id="UP000677218"/>
    </source>
</evidence>
<dbReference type="PROSITE" id="PS50850">
    <property type="entry name" value="MFS"/>
    <property type="match status" value="1"/>
</dbReference>
<proteinExistence type="inferred from homology"/>
<dbReference type="SUPFAM" id="SSF103473">
    <property type="entry name" value="MFS general substrate transporter"/>
    <property type="match status" value="1"/>
</dbReference>
<name>A0A916VJ95_9LACO</name>
<evidence type="ECO:0000256" key="2">
    <source>
        <dbReference type="ARBA" id="ARBA00008335"/>
    </source>
</evidence>
<evidence type="ECO:0000256" key="5">
    <source>
        <dbReference type="ARBA" id="ARBA00022989"/>
    </source>
</evidence>
<dbReference type="GO" id="GO:0022857">
    <property type="term" value="F:transmembrane transporter activity"/>
    <property type="evidence" value="ECO:0007669"/>
    <property type="project" value="InterPro"/>
</dbReference>
<accession>A0A916VJ95</accession>
<dbReference type="InterPro" id="IPR051788">
    <property type="entry name" value="MFS_Transporter"/>
</dbReference>
<dbReference type="PROSITE" id="PS00216">
    <property type="entry name" value="SUGAR_TRANSPORT_1"/>
    <property type="match status" value="1"/>
</dbReference>
<dbReference type="InterPro" id="IPR005829">
    <property type="entry name" value="Sugar_transporter_CS"/>
</dbReference>
<keyword evidence="4 7" id="KW-0812">Transmembrane</keyword>
<dbReference type="AlphaFoldDB" id="A0A916VJ95"/>
<dbReference type="InterPro" id="IPR011701">
    <property type="entry name" value="MFS"/>
</dbReference>
<dbReference type="Proteomes" id="UP000677218">
    <property type="component" value="Unassembled WGS sequence"/>
</dbReference>
<evidence type="ECO:0000256" key="7">
    <source>
        <dbReference type="SAM" id="Phobius"/>
    </source>
</evidence>
<feature type="transmembrane region" description="Helical" evidence="7">
    <location>
        <begin position="360"/>
        <end position="380"/>
    </location>
</feature>
<dbReference type="InterPro" id="IPR036259">
    <property type="entry name" value="MFS_trans_sf"/>
</dbReference>
<dbReference type="PANTHER" id="PTHR23514">
    <property type="entry name" value="BYPASS OF STOP CODON PROTEIN 6"/>
    <property type="match status" value="1"/>
</dbReference>
<feature type="transmembrane region" description="Helical" evidence="7">
    <location>
        <begin position="37"/>
        <end position="61"/>
    </location>
</feature>
<evidence type="ECO:0000259" key="8">
    <source>
        <dbReference type="PROSITE" id="PS50850"/>
    </source>
</evidence>
<feature type="transmembrane region" description="Helical" evidence="7">
    <location>
        <begin position="133"/>
        <end position="153"/>
    </location>
</feature>
<evidence type="ECO:0000256" key="4">
    <source>
        <dbReference type="ARBA" id="ARBA00022692"/>
    </source>
</evidence>
<keyword evidence="3" id="KW-0813">Transport</keyword>
<protein>
    <submittedName>
        <fullName evidence="9">Major facilitator superfamily transporter</fullName>
    </submittedName>
</protein>
<feature type="transmembrane region" description="Helical" evidence="7">
    <location>
        <begin position="297"/>
        <end position="322"/>
    </location>
</feature>
<feature type="transmembrane region" description="Helical" evidence="7">
    <location>
        <begin position="210"/>
        <end position="233"/>
    </location>
</feature>
<feature type="transmembrane region" description="Helical" evidence="7">
    <location>
        <begin position="97"/>
        <end position="121"/>
    </location>
</feature>
<sequence>MKKEYTPTAFGLYLNFFVHGMSVVILSQNAANLAVQWHTTVAGALAVVSSLGLGRLFTILISGILSDKIGRKPFVIIGILAYLSFFIGLLMSPNVTIAYIAGILAGAGNSFLDAATYPALMEIYPEAKGSSNVIIKAFISAGTFLLPLIASFLTNNHLWFGWSFILPITILTGTLIFFSTMSRFPARNQVKTEEVTVGDTGNKLLDGGLFLLYGFISQGTFYLISQMLTQYGLEVGHLSETTAHALVSWYSVGSITCVFVTALLGRKFREIQFVPVYTFGALVSIALMWLFPTNAQLMTILAVCVGYFAAGGVMQLALTVMAEFFPQGKGTVTGIFYTSGSLASFVLPLAIKWIGDMHQVMLLDLVIALAGFIVTSLIAIRYKKLFGSLKKTE</sequence>